<proteinExistence type="predicted"/>
<protein>
    <submittedName>
        <fullName evidence="1">Uncharacterized protein</fullName>
    </submittedName>
</protein>
<name>A0A516H2P5_9PROT</name>
<dbReference type="Proteomes" id="UP000317496">
    <property type="component" value="Chromosome"/>
</dbReference>
<dbReference type="AlphaFoldDB" id="A0A516H2P5"/>
<dbReference type="EMBL" id="CP041636">
    <property type="protein sequence ID" value="QDO98053.1"/>
    <property type="molecule type" value="Genomic_DNA"/>
</dbReference>
<evidence type="ECO:0000313" key="2">
    <source>
        <dbReference type="Proteomes" id="UP000317496"/>
    </source>
</evidence>
<organism evidence="1 2">
    <name type="scientific">Ferrovibrio terrae</name>
    <dbReference type="NCBI Taxonomy" id="2594003"/>
    <lineage>
        <taxon>Bacteria</taxon>
        <taxon>Pseudomonadati</taxon>
        <taxon>Pseudomonadota</taxon>
        <taxon>Alphaproteobacteria</taxon>
        <taxon>Rhodospirillales</taxon>
        <taxon>Rhodospirillaceae</taxon>
        <taxon>Ferrovibrio</taxon>
    </lineage>
</organism>
<reference evidence="1 2" key="1">
    <citation type="submission" date="2019-07" db="EMBL/GenBank/DDBJ databases">
        <title>Genome sequencing for Ferrovibrio sp. K5.</title>
        <authorList>
            <person name="Park S.-J."/>
        </authorList>
    </citation>
    <scope>NUCLEOTIDE SEQUENCE [LARGE SCALE GENOMIC DNA]</scope>
    <source>
        <strain evidence="1 2">K5</strain>
    </source>
</reference>
<keyword evidence="2" id="KW-1185">Reference proteome</keyword>
<dbReference type="KEGG" id="fer:FNB15_12570"/>
<evidence type="ECO:0000313" key="1">
    <source>
        <dbReference type="EMBL" id="QDO98053.1"/>
    </source>
</evidence>
<accession>A0A516H2P5</accession>
<gene>
    <name evidence="1" type="ORF">FNB15_12570</name>
</gene>
<dbReference type="RefSeq" id="WP_144069034.1">
    <property type="nucleotide sequence ID" value="NZ_CP041636.1"/>
</dbReference>
<sequence length="126" mass="14706">MSSPETIRRVVALLALAVFLPGCAQWHCGSLPNAEQCYAAYDEYETCQYQSRPLIRHVGETWRSECRTERVACAKRDRRCVERVREVCRSYPEPIYDYREYNNGVSQCMRGKGLAAYDMYFNRPAF</sequence>